<dbReference type="Pfam" id="PF13529">
    <property type="entry name" value="Peptidase_C39_2"/>
    <property type="match status" value="1"/>
</dbReference>
<name>A0AAE3FGS5_9BACT</name>
<proteinExistence type="predicted"/>
<dbReference type="EMBL" id="JALEMU010000047">
    <property type="protein sequence ID" value="MCI5755195.1"/>
    <property type="molecule type" value="Genomic_DNA"/>
</dbReference>
<organism evidence="2 3">
    <name type="scientific">Candidatus Colimorpha enterica</name>
    <dbReference type="NCBI Taxonomy" id="3083063"/>
    <lineage>
        <taxon>Bacteria</taxon>
        <taxon>Pseudomonadati</taxon>
        <taxon>Bacteroidota</taxon>
        <taxon>Bacteroidia</taxon>
        <taxon>Bacteroidales</taxon>
        <taxon>Candidatus Colimorpha</taxon>
    </lineage>
</organism>
<dbReference type="Gene3D" id="3.90.70.10">
    <property type="entry name" value="Cysteine proteinases"/>
    <property type="match status" value="1"/>
</dbReference>
<reference evidence="2 3" key="1">
    <citation type="submission" date="2022-03" db="EMBL/GenBank/DDBJ databases">
        <title>Metagenome-assembled genomes from swine fecal metagenomes.</title>
        <authorList>
            <person name="Holman D.B."/>
            <person name="Kommadath A."/>
        </authorList>
    </citation>
    <scope>NUCLEOTIDE SEQUENCE [LARGE SCALE GENOMIC DNA]</scope>
    <source>
        <strain evidence="2">SUG147</strain>
    </source>
</reference>
<dbReference type="InterPro" id="IPR039564">
    <property type="entry name" value="Peptidase_C39-like"/>
</dbReference>
<evidence type="ECO:0000313" key="3">
    <source>
        <dbReference type="Proteomes" id="UP001139365"/>
    </source>
</evidence>
<feature type="domain" description="Peptidase C39-like" evidence="1">
    <location>
        <begin position="21"/>
        <end position="182"/>
    </location>
</feature>
<dbReference type="AlphaFoldDB" id="A0AAE3FGS5"/>
<accession>A0AAE3FGS5</accession>
<evidence type="ECO:0000259" key="1">
    <source>
        <dbReference type="Pfam" id="PF13529"/>
    </source>
</evidence>
<comment type="caution">
    <text evidence="2">The sequence shown here is derived from an EMBL/GenBank/DDBJ whole genome shotgun (WGS) entry which is preliminary data.</text>
</comment>
<dbReference type="Proteomes" id="UP001139365">
    <property type="component" value="Unassembled WGS sequence"/>
</dbReference>
<dbReference type="PANTHER" id="PTHR37806:SF1">
    <property type="entry name" value="PEPTIDASE C39-LIKE DOMAIN-CONTAINING PROTEIN"/>
    <property type="match status" value="1"/>
</dbReference>
<evidence type="ECO:0000313" key="2">
    <source>
        <dbReference type="EMBL" id="MCI5755195.1"/>
    </source>
</evidence>
<dbReference type="PANTHER" id="PTHR37806">
    <property type="entry name" value="LMO0724 PROTEIN"/>
    <property type="match status" value="1"/>
</dbReference>
<protein>
    <submittedName>
        <fullName evidence="2">C39 family peptidase</fullName>
    </submittedName>
</protein>
<gene>
    <name evidence="2" type="ORF">MR241_02740</name>
</gene>
<sequence length="262" mass="28378">MPEFKERLAASLRLVLRAADINVSPVCQLPEYPNGCEAASAVSLLNTAGVKITLKEFVDSCLPKADVHISFVCMFGHDPKKFYAGNPDAGKSGWGCYAPVIVKATEALPDGILGNRRAVDLSGTEFDGITNLLCLGIPVAIWVTTHFGPVSGYYQWQSEDKTETFVYPANQHCVVLCGVTPDFDEGYIRYTCLDPLTGKTVSVPAKNLSGCFESMGKQAVALIPDGLNVGFAVSQKYGNMSLTSIDIGGRYPAYEYPQDEYH</sequence>